<dbReference type="InterPro" id="IPR006449">
    <property type="entry name" value="Squal_synth-like"/>
</dbReference>
<dbReference type="Pfam" id="PF00494">
    <property type="entry name" value="SQS_PSY"/>
    <property type="match status" value="1"/>
</dbReference>
<dbReference type="NCBIfam" id="TIGR01559">
    <property type="entry name" value="squal_synth"/>
    <property type="match status" value="1"/>
</dbReference>
<comment type="pathway">
    <text evidence="5">Terpene metabolism; lanosterol biosynthesis; lanosterol from farnesyl diphosphate: step 1/3.</text>
</comment>
<keyword evidence="5" id="KW-0472">Membrane</keyword>
<dbReference type="InterPro" id="IPR019845">
    <property type="entry name" value="Squalene/phytoene_synthase_CS"/>
</dbReference>
<gene>
    <name evidence="7" type="ORF">FGO68_gene12357</name>
</gene>
<evidence type="ECO:0000256" key="1">
    <source>
        <dbReference type="ARBA" id="ARBA00001946"/>
    </source>
</evidence>
<evidence type="ECO:0000256" key="4">
    <source>
        <dbReference type="ARBA" id="ARBA00022679"/>
    </source>
</evidence>
<name>A0A8J8NT11_HALGN</name>
<evidence type="ECO:0000256" key="2">
    <source>
        <dbReference type="ARBA" id="ARBA00006251"/>
    </source>
</evidence>
<dbReference type="GO" id="GO:0045338">
    <property type="term" value="P:farnesyl diphosphate metabolic process"/>
    <property type="evidence" value="ECO:0007669"/>
    <property type="project" value="InterPro"/>
</dbReference>
<dbReference type="PROSITE" id="PS01045">
    <property type="entry name" value="SQUALEN_PHYTOEN_SYN_2"/>
    <property type="match status" value="1"/>
</dbReference>
<dbReference type="GO" id="GO:0008610">
    <property type="term" value="P:lipid biosynthetic process"/>
    <property type="evidence" value="ECO:0007669"/>
    <property type="project" value="InterPro"/>
</dbReference>
<dbReference type="PANTHER" id="PTHR11626">
    <property type="entry name" value="FARNESYL-DIPHOSPHATE FARNESYLTRANSFERASE"/>
    <property type="match status" value="1"/>
</dbReference>
<dbReference type="GO" id="GO:0055056">
    <property type="term" value="F:D-glucose transmembrane transporter activity"/>
    <property type="evidence" value="ECO:0007669"/>
    <property type="project" value="UniProtKB-UniRule"/>
</dbReference>
<comment type="function">
    <text evidence="5">Catalyzes the condensation of 2 farnesyl pyrophosphate (FPP) moieties to form squalene.</text>
</comment>
<dbReference type="GO" id="GO:0005789">
    <property type="term" value="C:endoplasmic reticulum membrane"/>
    <property type="evidence" value="ECO:0007669"/>
    <property type="project" value="TreeGrafter"/>
</dbReference>
<evidence type="ECO:0000313" key="7">
    <source>
        <dbReference type="EMBL" id="TNV79705.1"/>
    </source>
</evidence>
<dbReference type="InterPro" id="IPR002060">
    <property type="entry name" value="Squ/phyt_synthse"/>
</dbReference>
<evidence type="ECO:0000256" key="6">
    <source>
        <dbReference type="SAM" id="MobiDB-lite"/>
    </source>
</evidence>
<proteinExistence type="inferred from homology"/>
<dbReference type="Gene3D" id="1.10.600.10">
    <property type="entry name" value="Farnesyl Diphosphate Synthase"/>
    <property type="match status" value="1"/>
</dbReference>
<feature type="region of interest" description="Disordered" evidence="6">
    <location>
        <begin position="1"/>
        <end position="22"/>
    </location>
</feature>
<protein>
    <recommendedName>
        <fullName evidence="3 5">Squalene synthase</fullName>
        <shortName evidence="5">SQS</shortName>
        <shortName evidence="5">SS</shortName>
        <ecNumber evidence="3 5">2.5.1.21</ecNumber>
    </recommendedName>
</protein>
<dbReference type="EMBL" id="RRYP01008539">
    <property type="protein sequence ID" value="TNV79705.1"/>
    <property type="molecule type" value="Genomic_DNA"/>
</dbReference>
<dbReference type="PROSITE" id="PS01044">
    <property type="entry name" value="SQUALEN_PHYTOEN_SYN_1"/>
    <property type="match status" value="1"/>
</dbReference>
<reference evidence="7" key="1">
    <citation type="submission" date="2019-06" db="EMBL/GenBank/DDBJ databases">
        <authorList>
            <person name="Zheng W."/>
        </authorList>
    </citation>
    <scope>NUCLEOTIDE SEQUENCE</scope>
    <source>
        <strain evidence="7">QDHG01</strain>
    </source>
</reference>
<keyword evidence="5" id="KW-1133">Transmembrane helix</keyword>
<evidence type="ECO:0000256" key="3">
    <source>
        <dbReference type="ARBA" id="ARBA00012373"/>
    </source>
</evidence>
<dbReference type="SFLD" id="SFLDS00005">
    <property type="entry name" value="Isoprenoid_Synthase_Type_I"/>
    <property type="match status" value="1"/>
</dbReference>
<dbReference type="CDD" id="cd00683">
    <property type="entry name" value="Trans_IPPS_HH"/>
    <property type="match status" value="1"/>
</dbReference>
<sequence>MNEELHSSANSAGTTSADEATEPCKSVLQKQGAYGKVPIHKHSKFGQLARISEVYALAKFVAKGQVADNMQNQIPYKDDDIKFCDDILGKVSRSFAAVIRQLPEGLCVEILVFYLVLRGLDTIEDDMEAFVGREKFKLDHLRNFYKTPFSQEGWSMDGVGQGDEKVLLQNFFKVVRVFKGLSLESQEIISDITQRMGEGMALFAGRNLTQGTHDIKDYNLYCHYVAGLVGEGLSRLFSSSSFESPEVTQSAKTLGNTMGLFLQKTNITRDYLEDLRDGRTFYPQEIWKRYSKTGDLSEFAESKYQENALQCLNHMVTDALGCVPECLKYMELLKNKQVFRFCAIPQVMAIATLADLYNNPKVFTGVVKIRKGLAVKLLNETQSEEALHKQFNHFARQILSSIPQGDQNSSKTKEICENIISLTNLKANLYGNSTEVQLLLSGTPIAIALAANWIGVFYASLLMVAFVLFIRMASLI</sequence>
<feature type="transmembrane region" description="Helical" evidence="5">
    <location>
        <begin position="445"/>
        <end position="470"/>
    </location>
</feature>
<dbReference type="OrthoDB" id="510307at2759"/>
<dbReference type="PANTHER" id="PTHR11626:SF2">
    <property type="entry name" value="SQUALENE SYNTHASE"/>
    <property type="match status" value="1"/>
</dbReference>
<dbReference type="SUPFAM" id="SSF48576">
    <property type="entry name" value="Terpenoid synthases"/>
    <property type="match status" value="1"/>
</dbReference>
<comment type="similarity">
    <text evidence="2 5">Belongs to the phytoene/squalene synthase family.</text>
</comment>
<comment type="cofactor">
    <cofactor evidence="1 5">
        <name>Mg(2+)</name>
        <dbReference type="ChEBI" id="CHEBI:18420"/>
    </cofactor>
</comment>
<comment type="catalytic activity">
    <reaction evidence="5">
        <text>2 (2E,6E)-farnesyl diphosphate + NADPH + H(+) = squalene + 2 diphosphate + NADP(+)</text>
        <dbReference type="Rhea" id="RHEA:32295"/>
        <dbReference type="ChEBI" id="CHEBI:15378"/>
        <dbReference type="ChEBI" id="CHEBI:15440"/>
        <dbReference type="ChEBI" id="CHEBI:33019"/>
        <dbReference type="ChEBI" id="CHEBI:57783"/>
        <dbReference type="ChEBI" id="CHEBI:58349"/>
        <dbReference type="ChEBI" id="CHEBI:175763"/>
        <dbReference type="EC" id="2.5.1.21"/>
    </reaction>
</comment>
<dbReference type="InterPro" id="IPR008949">
    <property type="entry name" value="Isoprenoid_synthase_dom_sf"/>
</dbReference>
<keyword evidence="8" id="KW-1185">Reference proteome</keyword>
<comment type="catalytic activity">
    <reaction evidence="5">
        <text>2 (2E,6E)-farnesyl diphosphate + NADH + H(+) = squalene + 2 diphosphate + NAD(+)</text>
        <dbReference type="Rhea" id="RHEA:32299"/>
        <dbReference type="ChEBI" id="CHEBI:15378"/>
        <dbReference type="ChEBI" id="CHEBI:15440"/>
        <dbReference type="ChEBI" id="CHEBI:33019"/>
        <dbReference type="ChEBI" id="CHEBI:57540"/>
        <dbReference type="ChEBI" id="CHEBI:57945"/>
        <dbReference type="ChEBI" id="CHEBI:175763"/>
        <dbReference type="EC" id="2.5.1.21"/>
    </reaction>
</comment>
<dbReference type="GO" id="GO:0051996">
    <property type="term" value="F:squalene synthase [NAD(P)H] activity"/>
    <property type="evidence" value="ECO:0007669"/>
    <property type="project" value="UniProtKB-UniRule"/>
</dbReference>
<dbReference type="SFLD" id="SFLDG01018">
    <property type="entry name" value="Squalene/Phytoene_Synthase_Lik"/>
    <property type="match status" value="1"/>
</dbReference>
<dbReference type="InterPro" id="IPR044844">
    <property type="entry name" value="Trans_IPPS_euk-type"/>
</dbReference>
<feature type="compositionally biased region" description="Polar residues" evidence="6">
    <location>
        <begin position="7"/>
        <end position="18"/>
    </location>
</feature>
<dbReference type="Proteomes" id="UP000785679">
    <property type="component" value="Unassembled WGS sequence"/>
</dbReference>
<dbReference type="AlphaFoldDB" id="A0A8J8NT11"/>
<evidence type="ECO:0000313" key="8">
    <source>
        <dbReference type="Proteomes" id="UP000785679"/>
    </source>
</evidence>
<dbReference type="EC" id="2.5.1.21" evidence="3 5"/>
<evidence type="ECO:0000256" key="5">
    <source>
        <dbReference type="RuleBase" id="RU368088"/>
    </source>
</evidence>
<dbReference type="UniPathway" id="UPA00767">
    <property type="reaction ID" value="UER00751"/>
</dbReference>
<accession>A0A8J8NT11</accession>
<comment type="caution">
    <text evidence="7">The sequence shown here is derived from an EMBL/GenBank/DDBJ whole genome shotgun (WGS) entry which is preliminary data.</text>
</comment>
<dbReference type="InterPro" id="IPR033904">
    <property type="entry name" value="Trans_IPPS_HH"/>
</dbReference>
<organism evidence="7 8">
    <name type="scientific">Halteria grandinella</name>
    <dbReference type="NCBI Taxonomy" id="5974"/>
    <lineage>
        <taxon>Eukaryota</taxon>
        <taxon>Sar</taxon>
        <taxon>Alveolata</taxon>
        <taxon>Ciliophora</taxon>
        <taxon>Intramacronucleata</taxon>
        <taxon>Spirotrichea</taxon>
        <taxon>Stichotrichia</taxon>
        <taxon>Sporadotrichida</taxon>
        <taxon>Halteriidae</taxon>
        <taxon>Halteria</taxon>
    </lineage>
</organism>
<keyword evidence="4 5" id="KW-0808">Transferase</keyword>
<dbReference type="FunFam" id="1.10.600.10:FF:000023">
    <property type="entry name" value="Squalene synthase"/>
    <property type="match status" value="1"/>
</dbReference>
<keyword evidence="5" id="KW-0812">Transmembrane</keyword>